<evidence type="ECO:0000256" key="2">
    <source>
        <dbReference type="SAM" id="Phobius"/>
    </source>
</evidence>
<evidence type="ECO:0000313" key="4">
    <source>
        <dbReference type="EMBL" id="USI72120.1"/>
    </source>
</evidence>
<protein>
    <submittedName>
        <fullName evidence="4">Chain-length determining protein</fullName>
    </submittedName>
</protein>
<sequence length="511" mass="53622">MQALLEEARIALHLVWRGRWLALGIAWTIALAGWLVVALIPNAYQSTARLYVQPGSILPQAVGISSNDQQAGIDDVRQSLLSDETLGQVVRATDLAREAGSPRDLAAQVARLRKAVDIKTTQDNLYALSVTLSGGGFSDRQNARLAQQVAQALTDRFVSRSSQGDIADAQRSLKFMDQQLAERGAQLQEADAKRAAFEQRYFGALPGSGSIQDRIGLARSQLADLDAQLGAARGAAAAIGGQIAATPATIAGPAAAAGGGSARDRLATLQAQLAADQAQGWTDQHPDVVALRAQIARLRVTAAAEPQGGVSGQPNPAYGSLRAMAAEKSAAAAALAARRAQIQGDLDNFSRLQTEQPQFAAQQAELSRNYDVLKAQYDKLLSDREQVKLRVDAQAQAGTVQVRVIDAPALPRVPAKPKRLLLLSLVLIVAAGAGAGGAWLRARLRTSYATPGALAAASGLPVLGAVGFVTGPRQRAAAARQLRWFLGTGGALLGAYLLLVAAEFVQRGLMA</sequence>
<feature type="coiled-coil region" evidence="1">
    <location>
        <begin position="363"/>
        <end position="390"/>
    </location>
</feature>
<organism evidence="4 5">
    <name type="scientific">Sphingomonas morindae</name>
    <dbReference type="NCBI Taxonomy" id="1541170"/>
    <lineage>
        <taxon>Bacteria</taxon>
        <taxon>Pseudomonadati</taxon>
        <taxon>Pseudomonadota</taxon>
        <taxon>Alphaproteobacteria</taxon>
        <taxon>Sphingomonadales</taxon>
        <taxon>Sphingomonadaceae</taxon>
        <taxon>Sphingomonas</taxon>
    </lineage>
</organism>
<dbReference type="InterPro" id="IPR050445">
    <property type="entry name" value="Bact_polysacc_biosynth/exp"/>
</dbReference>
<accession>A0ABY4X5L5</accession>
<keyword evidence="5" id="KW-1185">Reference proteome</keyword>
<dbReference type="EMBL" id="CP084930">
    <property type="protein sequence ID" value="USI72120.1"/>
    <property type="molecule type" value="Genomic_DNA"/>
</dbReference>
<reference evidence="4" key="1">
    <citation type="journal article" date="2022" name="Toxins">
        <title>Genomic Analysis of Sphingopyxis sp. USTB-05 for Biodegrading Cyanobacterial Hepatotoxins.</title>
        <authorList>
            <person name="Liu C."/>
            <person name="Xu Q."/>
            <person name="Zhao Z."/>
            <person name="Zhang H."/>
            <person name="Liu X."/>
            <person name="Yin C."/>
            <person name="Liu Y."/>
            <person name="Yan H."/>
        </authorList>
    </citation>
    <scope>NUCLEOTIDE SEQUENCE</scope>
    <source>
        <strain evidence="4">NBD5</strain>
    </source>
</reference>
<name>A0ABY4X5L5_9SPHN</name>
<keyword evidence="2" id="KW-1133">Transmembrane helix</keyword>
<feature type="domain" description="Tyrosine-protein kinase G-rich" evidence="3">
    <location>
        <begin position="365"/>
        <end position="442"/>
    </location>
</feature>
<keyword evidence="2" id="KW-0472">Membrane</keyword>
<keyword evidence="2" id="KW-0812">Transmembrane</keyword>
<dbReference type="RefSeq" id="WP_252165929.1">
    <property type="nucleotide sequence ID" value="NZ_CP084930.1"/>
</dbReference>
<keyword evidence="1" id="KW-0175">Coiled coil</keyword>
<dbReference type="Proteomes" id="UP001056937">
    <property type="component" value="Chromosome 1"/>
</dbReference>
<feature type="transmembrane region" description="Helical" evidence="2">
    <location>
        <begin position="420"/>
        <end position="440"/>
    </location>
</feature>
<dbReference type="PANTHER" id="PTHR32309">
    <property type="entry name" value="TYROSINE-PROTEIN KINASE"/>
    <property type="match status" value="1"/>
</dbReference>
<evidence type="ECO:0000313" key="5">
    <source>
        <dbReference type="Proteomes" id="UP001056937"/>
    </source>
</evidence>
<proteinExistence type="predicted"/>
<dbReference type="NCBIfam" id="TIGR03007">
    <property type="entry name" value="pepcterm_ChnLen"/>
    <property type="match status" value="1"/>
</dbReference>
<gene>
    <name evidence="4" type="ORF">LHA26_12500</name>
</gene>
<evidence type="ECO:0000256" key="1">
    <source>
        <dbReference type="SAM" id="Coils"/>
    </source>
</evidence>
<dbReference type="Pfam" id="PF13807">
    <property type="entry name" value="GNVR"/>
    <property type="match status" value="1"/>
</dbReference>
<evidence type="ECO:0000259" key="3">
    <source>
        <dbReference type="Pfam" id="PF13807"/>
    </source>
</evidence>
<dbReference type="InterPro" id="IPR032807">
    <property type="entry name" value="GNVR"/>
</dbReference>
<feature type="transmembrane region" description="Helical" evidence="2">
    <location>
        <begin position="482"/>
        <end position="502"/>
    </location>
</feature>
<dbReference type="InterPro" id="IPR014345">
    <property type="entry name" value="XrtA_polysacc_chain"/>
</dbReference>
<dbReference type="PANTHER" id="PTHR32309:SF13">
    <property type="entry name" value="FERRIC ENTEROBACTIN TRANSPORT PROTEIN FEPE"/>
    <property type="match status" value="1"/>
</dbReference>
<feature type="transmembrane region" description="Helical" evidence="2">
    <location>
        <begin position="20"/>
        <end position="40"/>
    </location>
</feature>
<feature type="transmembrane region" description="Helical" evidence="2">
    <location>
        <begin position="452"/>
        <end position="470"/>
    </location>
</feature>